<dbReference type="SUPFAM" id="SSF52540">
    <property type="entry name" value="P-loop containing nucleoside triphosphate hydrolases"/>
    <property type="match status" value="1"/>
</dbReference>
<keyword evidence="1" id="KW-0808">Transferase</keyword>
<dbReference type="PANTHER" id="PTHR37816:SF3">
    <property type="entry name" value="MODULATES DNA TOPOLOGY"/>
    <property type="match status" value="1"/>
</dbReference>
<dbReference type="Proteomes" id="UP000831068">
    <property type="component" value="Chromosome"/>
</dbReference>
<dbReference type="InterPro" id="IPR027417">
    <property type="entry name" value="P-loop_NTPase"/>
</dbReference>
<protein>
    <submittedName>
        <fullName evidence="1">(D)CMP kinase</fullName>
    </submittedName>
</protein>
<evidence type="ECO:0000313" key="1">
    <source>
        <dbReference type="EMBL" id="UOE39422.1"/>
    </source>
</evidence>
<dbReference type="EMBL" id="CP094529">
    <property type="protein sequence ID" value="UOE39422.1"/>
    <property type="molecule type" value="Genomic_DNA"/>
</dbReference>
<dbReference type="Gene3D" id="3.40.50.300">
    <property type="entry name" value="P-loop containing nucleotide triphosphate hydrolases"/>
    <property type="match status" value="1"/>
</dbReference>
<proteinExistence type="predicted"/>
<sequence length="177" mass="21053">MIKLQELGNRICIIGPSSSGKSTLAKKLSERLNLPVCYLDQIAHFPNSNWKRREKKDLKIDHDIFLKNNRYWIIEGNYSFLMTDRFSNATTVIWLDFKVTGTLIRYFIRTFKNSNSRIGNLDGVKTQISLKFVKYIVFDAPKNRKIYKKLIDQSNIKLLYIDSFHHLKKYYKKWNLH</sequence>
<reference evidence="1 2" key="1">
    <citation type="submission" date="2022-03" db="EMBL/GenBank/DDBJ databases">
        <title>Chryseobacterium sp. isolated from the Andong Sikhe.</title>
        <authorList>
            <person name="Won M."/>
            <person name="Kim S.-J."/>
            <person name="Kwon S.-W."/>
        </authorList>
    </citation>
    <scope>NUCLEOTIDE SEQUENCE [LARGE SCALE GENOMIC DNA]</scope>
    <source>
        <strain evidence="1 2">ADR-1</strain>
    </source>
</reference>
<gene>
    <name evidence="1" type="ORF">MTP08_06520</name>
</gene>
<dbReference type="GO" id="GO:0016301">
    <property type="term" value="F:kinase activity"/>
    <property type="evidence" value="ECO:0007669"/>
    <property type="project" value="UniProtKB-KW"/>
</dbReference>
<keyword evidence="1" id="KW-0418">Kinase</keyword>
<name>A0ABY4BMF5_9FLAO</name>
<keyword evidence="2" id="KW-1185">Reference proteome</keyword>
<dbReference type="PANTHER" id="PTHR37816">
    <property type="entry name" value="YALI0E33011P"/>
    <property type="match status" value="1"/>
</dbReference>
<dbReference type="RefSeq" id="WP_243577586.1">
    <property type="nucleotide sequence ID" value="NZ_CP094529.1"/>
</dbReference>
<dbReference type="InterPro" id="IPR052922">
    <property type="entry name" value="Cytidylate_Kinase-2"/>
</dbReference>
<evidence type="ECO:0000313" key="2">
    <source>
        <dbReference type="Proteomes" id="UP000831068"/>
    </source>
</evidence>
<organism evidence="1 2">
    <name type="scientific">Chryseobacterium oryzae</name>
    <dbReference type="NCBI Taxonomy" id="2929799"/>
    <lineage>
        <taxon>Bacteria</taxon>
        <taxon>Pseudomonadati</taxon>
        <taxon>Bacteroidota</taxon>
        <taxon>Flavobacteriia</taxon>
        <taxon>Flavobacteriales</taxon>
        <taxon>Weeksellaceae</taxon>
        <taxon>Chryseobacterium group</taxon>
        <taxon>Chryseobacterium</taxon>
    </lineage>
</organism>
<accession>A0ABY4BMF5</accession>